<protein>
    <recommendedName>
        <fullName evidence="3">Major facilitator superfamily (MFS) profile domain-containing protein</fullName>
    </recommendedName>
</protein>
<dbReference type="CDD" id="cd17352">
    <property type="entry name" value="MFS_MCT_SLC16"/>
    <property type="match status" value="1"/>
</dbReference>
<accession>A0A9N9SKH0</accession>
<feature type="transmembrane region" description="Helical" evidence="2">
    <location>
        <begin position="320"/>
        <end position="344"/>
    </location>
</feature>
<feature type="domain" description="Major facilitator superfamily (MFS) profile" evidence="3">
    <location>
        <begin position="32"/>
        <end position="501"/>
    </location>
</feature>
<dbReference type="Gene3D" id="1.20.1250.20">
    <property type="entry name" value="MFS general substrate transporter like domains"/>
    <property type="match status" value="1"/>
</dbReference>
<dbReference type="InterPro" id="IPR036259">
    <property type="entry name" value="MFS_trans_sf"/>
</dbReference>
<dbReference type="InterPro" id="IPR050327">
    <property type="entry name" value="Proton-linked_MCT"/>
</dbReference>
<name>A0A9N9SKH0_PHACE</name>
<dbReference type="PANTHER" id="PTHR11360:SF286">
    <property type="entry name" value="GH22266P"/>
    <property type="match status" value="1"/>
</dbReference>
<dbReference type="InterPro" id="IPR011701">
    <property type="entry name" value="MFS"/>
</dbReference>
<feature type="transmembrane region" description="Helical" evidence="2">
    <location>
        <begin position="125"/>
        <end position="150"/>
    </location>
</feature>
<reference evidence="4" key="1">
    <citation type="submission" date="2022-01" db="EMBL/GenBank/DDBJ databases">
        <authorList>
            <person name="King R."/>
        </authorList>
    </citation>
    <scope>NUCLEOTIDE SEQUENCE</scope>
</reference>
<evidence type="ECO:0000256" key="2">
    <source>
        <dbReference type="SAM" id="Phobius"/>
    </source>
</evidence>
<feature type="transmembrane region" description="Helical" evidence="2">
    <location>
        <begin position="356"/>
        <end position="378"/>
    </location>
</feature>
<keyword evidence="2" id="KW-1133">Transmembrane helix</keyword>
<dbReference type="GO" id="GO:0008028">
    <property type="term" value="F:monocarboxylic acid transmembrane transporter activity"/>
    <property type="evidence" value="ECO:0007669"/>
    <property type="project" value="TreeGrafter"/>
</dbReference>
<dbReference type="InterPro" id="IPR020846">
    <property type="entry name" value="MFS_dom"/>
</dbReference>
<evidence type="ECO:0000313" key="4">
    <source>
        <dbReference type="EMBL" id="CAG9823096.1"/>
    </source>
</evidence>
<dbReference type="SUPFAM" id="SSF103473">
    <property type="entry name" value="MFS general substrate transporter"/>
    <property type="match status" value="1"/>
</dbReference>
<dbReference type="Proteomes" id="UP001153737">
    <property type="component" value="Chromosome 6"/>
</dbReference>
<dbReference type="PROSITE" id="PS50850">
    <property type="entry name" value="MFS"/>
    <property type="match status" value="1"/>
</dbReference>
<reference evidence="4" key="2">
    <citation type="submission" date="2022-10" db="EMBL/GenBank/DDBJ databases">
        <authorList>
            <consortium name="ENA_rothamsted_submissions"/>
            <consortium name="culmorum"/>
            <person name="King R."/>
        </authorList>
    </citation>
    <scope>NUCLEOTIDE SEQUENCE</scope>
</reference>
<dbReference type="Pfam" id="PF07690">
    <property type="entry name" value="MFS_1"/>
    <property type="match status" value="1"/>
</dbReference>
<keyword evidence="2" id="KW-0812">Transmembrane</keyword>
<keyword evidence="5" id="KW-1185">Reference proteome</keyword>
<dbReference type="OrthoDB" id="2213137at2759"/>
<feature type="transmembrane region" description="Helical" evidence="2">
    <location>
        <begin position="409"/>
        <end position="434"/>
    </location>
</feature>
<dbReference type="PANTHER" id="PTHR11360">
    <property type="entry name" value="MONOCARBOXYLATE TRANSPORTER"/>
    <property type="match status" value="1"/>
</dbReference>
<evidence type="ECO:0000259" key="3">
    <source>
        <dbReference type="PROSITE" id="PS50850"/>
    </source>
</evidence>
<dbReference type="GO" id="GO:0016020">
    <property type="term" value="C:membrane"/>
    <property type="evidence" value="ECO:0007669"/>
    <property type="project" value="UniProtKB-SubCell"/>
</dbReference>
<feature type="transmembrane region" description="Helical" evidence="2">
    <location>
        <begin position="187"/>
        <end position="206"/>
    </location>
</feature>
<dbReference type="AlphaFoldDB" id="A0A9N9SKH0"/>
<evidence type="ECO:0000256" key="1">
    <source>
        <dbReference type="ARBA" id="ARBA00004141"/>
    </source>
</evidence>
<feature type="transmembrane region" description="Helical" evidence="2">
    <location>
        <begin position="156"/>
        <end position="180"/>
    </location>
</feature>
<comment type="subcellular location">
    <subcellularLocation>
        <location evidence="1">Membrane</location>
        <topology evidence="1">Multi-pass membrane protein</topology>
    </subcellularLocation>
</comment>
<sequence length="519" mass="54885">AKPKTADDRLHAPIDPTADDLLPPPDGGYGWAIVAASFCCNVVVDGIGYCFGVFLTAIAAHYGASKGETAWVGSILAGSTMCAGPVAGALANRFGCRAVCIAGGIVGAAAFALSMYCPTLTSLMFVYGFIGGTGFGLIYLPAVVCVGYYFESKRSLATGISVCGSGFGAFAFAPLGTYLLDRYGWQGANLCLAGLILCCVVFGAVMKPLEVAQKVSTVPLERIPSKQLLPRNNTFSGWQNNGPNAPYISNLSLNRRKGSVVPPMTRKDVFYSGSILNLKEFQSQKSLHDYRQSIRTKKKTRSESSCLSQLLDLSLLKDPVFLTLGISNIFAMAAVYIPFVYLVDCAKADGIEAGKASFLISIIGIVNTVSRIGFGYIADFPSVSSFQVNNVCLCVAAASLGLAPFCHTYLTYTVMAVFFAAAMAGYISLTSIILVDLLGLDKLTDAFGLIILFRGFAAFVGSPAAGMIYDATASYDVPFYVAGGLFAVAAIVSFSVPCFVKKSAEGDRDESLVPMNERV</sequence>
<proteinExistence type="predicted"/>
<feature type="transmembrane region" description="Helical" evidence="2">
    <location>
        <begin position="70"/>
        <end position="88"/>
    </location>
</feature>
<feature type="transmembrane region" description="Helical" evidence="2">
    <location>
        <begin position="29"/>
        <end position="58"/>
    </location>
</feature>
<organism evidence="4 5">
    <name type="scientific">Phaedon cochleariae</name>
    <name type="common">Mustard beetle</name>
    <dbReference type="NCBI Taxonomy" id="80249"/>
    <lineage>
        <taxon>Eukaryota</taxon>
        <taxon>Metazoa</taxon>
        <taxon>Ecdysozoa</taxon>
        <taxon>Arthropoda</taxon>
        <taxon>Hexapoda</taxon>
        <taxon>Insecta</taxon>
        <taxon>Pterygota</taxon>
        <taxon>Neoptera</taxon>
        <taxon>Endopterygota</taxon>
        <taxon>Coleoptera</taxon>
        <taxon>Polyphaga</taxon>
        <taxon>Cucujiformia</taxon>
        <taxon>Chrysomeloidea</taxon>
        <taxon>Chrysomelidae</taxon>
        <taxon>Chrysomelinae</taxon>
        <taxon>Chrysomelini</taxon>
        <taxon>Phaedon</taxon>
    </lineage>
</organism>
<feature type="transmembrane region" description="Helical" evidence="2">
    <location>
        <begin position="94"/>
        <end position="113"/>
    </location>
</feature>
<keyword evidence="2" id="KW-0472">Membrane</keyword>
<feature type="transmembrane region" description="Helical" evidence="2">
    <location>
        <begin position="446"/>
        <end position="465"/>
    </location>
</feature>
<dbReference type="EMBL" id="OU896712">
    <property type="protein sequence ID" value="CAG9823096.1"/>
    <property type="molecule type" value="Genomic_DNA"/>
</dbReference>
<feature type="transmembrane region" description="Helical" evidence="2">
    <location>
        <begin position="477"/>
        <end position="500"/>
    </location>
</feature>
<gene>
    <name evidence="4" type="ORF">PHAECO_LOCUS10182</name>
</gene>
<feature type="non-terminal residue" evidence="4">
    <location>
        <position position="1"/>
    </location>
</feature>
<evidence type="ECO:0000313" key="5">
    <source>
        <dbReference type="Proteomes" id="UP001153737"/>
    </source>
</evidence>